<dbReference type="AlphaFoldDB" id="A0A086J8E6"/>
<keyword evidence="2" id="KW-0472">Membrane</keyword>
<reference evidence="3 4" key="1">
    <citation type="submission" date="2014-03" db="EMBL/GenBank/DDBJ databases">
        <authorList>
            <person name="Sibley D."/>
            <person name="Venepally P."/>
            <person name="Karamycheva S."/>
            <person name="Hadjithomas M."/>
            <person name="Khan A."/>
            <person name="Brunk B."/>
            <person name="Roos D."/>
            <person name="Caler E."/>
            <person name="Lorenzi H."/>
        </authorList>
    </citation>
    <scope>NUCLEOTIDE SEQUENCE [LARGE SCALE GENOMIC DNA]</scope>
    <source>
        <strain evidence="4">p89</strain>
    </source>
</reference>
<feature type="transmembrane region" description="Helical" evidence="2">
    <location>
        <begin position="68"/>
        <end position="88"/>
    </location>
</feature>
<dbReference type="Proteomes" id="UP000028828">
    <property type="component" value="Unassembled WGS sequence"/>
</dbReference>
<sequence>MTVGEHALAERSERIEALWQVLDRGFTEYNPLICHTFNRLTWGAQEKWFDAARLQNILRSARHITRDWRAGLGLFCGGVAFRLGLWASLTWRPLILALVGINMAKWILSFYQLLSADNGLRRMRSAQNKVRNRSFSANSERRDRVLPRKLVDAVAVGRVHPESRVVNEEPRRIHRAQENVATLHGERLQGCRIPITLYCVGLEAAFQNKVLAESSHSKSLFEEDQKKRSMRPHGERTQSSDPPPVSYLLVGAEHNTPKDDVDDWAVQGTVYVGRHPGAGPLAPLEEDESRAVLPHHASGKGSGRGKPLGDERPAWEDEDNSVGEKTDRGQTGRDRRQETWHALLPRRALRVVKNETGGASCVDDSAFTVTIVESVSDDGMGVNMDLSSPSLEFAHSSEGQSISLQGRAQNEDLATSVRVPIRTNAARSLVTKASPLTGFGTDMKEQSVAEQRAAVGDLVVLLCLRKKDEIIAVTADHATMLSAEKERIWNENVVVQKAWGSPYDSSDTGFLLHTLITVSPSGEASNCMKANAVRRETTDCEPLHEPTLYFMNLKSIQVKHAVPFGLALAALLKGSKCTISQEDEKSAAKPKPKRIVLTCMQVQGTSPVRRSRLEKLPENLGRALRGVAAGALVALLVGIGMAATGYSIARTPLLPPLPPGRPIELRKSRGAVRHGLGSFSRMYASWRETTRQWYQIYQGWTNLRQAIFTAVQPATQRVGGGYALGAFGGKIVAYSAVVAFVTLLGMIGNAALISWARRFDSWQTLQMRKKVLMARQKLRSPTLLARKAEAEDAALIIVYCLGLETELRKRLSIPVKKT</sequence>
<gene>
    <name evidence="3" type="ORF">TGP89_304930</name>
</gene>
<name>A0A086J8E6_TOXGO</name>
<feature type="compositionally biased region" description="Basic and acidic residues" evidence="1">
    <location>
        <begin position="322"/>
        <end position="339"/>
    </location>
</feature>
<evidence type="ECO:0000313" key="3">
    <source>
        <dbReference type="EMBL" id="KFG28414.1"/>
    </source>
</evidence>
<evidence type="ECO:0000256" key="1">
    <source>
        <dbReference type="SAM" id="MobiDB-lite"/>
    </source>
</evidence>
<keyword evidence="2" id="KW-1133">Transmembrane helix</keyword>
<protein>
    <submittedName>
        <fullName evidence="3">Putative transmembrane protein</fullName>
    </submittedName>
</protein>
<feature type="transmembrane region" description="Helical" evidence="2">
    <location>
        <begin position="94"/>
        <end position="114"/>
    </location>
</feature>
<feature type="transmembrane region" description="Helical" evidence="2">
    <location>
        <begin position="627"/>
        <end position="649"/>
    </location>
</feature>
<dbReference type="OrthoDB" id="10294461at2759"/>
<comment type="caution">
    <text evidence="3">The sequence shown here is derived from an EMBL/GenBank/DDBJ whole genome shotgun (WGS) entry which is preliminary data.</text>
</comment>
<evidence type="ECO:0000256" key="2">
    <source>
        <dbReference type="SAM" id="Phobius"/>
    </source>
</evidence>
<feature type="region of interest" description="Disordered" evidence="1">
    <location>
        <begin position="213"/>
        <end position="250"/>
    </location>
</feature>
<organism evidence="3 4">
    <name type="scientific">Toxoplasma gondii p89</name>
    <dbReference type="NCBI Taxonomy" id="943119"/>
    <lineage>
        <taxon>Eukaryota</taxon>
        <taxon>Sar</taxon>
        <taxon>Alveolata</taxon>
        <taxon>Apicomplexa</taxon>
        <taxon>Conoidasida</taxon>
        <taxon>Coccidia</taxon>
        <taxon>Eucoccidiorida</taxon>
        <taxon>Eimeriorina</taxon>
        <taxon>Sarcocystidae</taxon>
        <taxon>Toxoplasma</taxon>
    </lineage>
</organism>
<dbReference type="VEuPathDB" id="ToxoDB:TGP89_304930"/>
<feature type="compositionally biased region" description="Basic and acidic residues" evidence="1">
    <location>
        <begin position="215"/>
        <end position="238"/>
    </location>
</feature>
<accession>A0A086J8E6</accession>
<evidence type="ECO:0000313" key="4">
    <source>
        <dbReference type="Proteomes" id="UP000028828"/>
    </source>
</evidence>
<feature type="region of interest" description="Disordered" evidence="1">
    <location>
        <begin position="277"/>
        <end position="339"/>
    </location>
</feature>
<feature type="transmembrane region" description="Helical" evidence="2">
    <location>
        <begin position="731"/>
        <end position="756"/>
    </location>
</feature>
<dbReference type="EMBL" id="AEYI02002390">
    <property type="protein sequence ID" value="KFG28414.1"/>
    <property type="molecule type" value="Genomic_DNA"/>
</dbReference>
<proteinExistence type="predicted"/>
<keyword evidence="2 3" id="KW-0812">Transmembrane</keyword>